<comment type="caution">
    <text evidence="2">The sequence shown here is derived from an EMBL/GenBank/DDBJ whole genome shotgun (WGS) entry which is preliminary data.</text>
</comment>
<dbReference type="EMBL" id="SWKR01000002">
    <property type="protein sequence ID" value="TKD51671.1"/>
    <property type="molecule type" value="Genomic_DNA"/>
</dbReference>
<evidence type="ECO:0000313" key="3">
    <source>
        <dbReference type="Proteomes" id="UP000309138"/>
    </source>
</evidence>
<dbReference type="Proteomes" id="UP000309138">
    <property type="component" value="Unassembled WGS sequence"/>
</dbReference>
<feature type="signal peptide" evidence="1">
    <location>
        <begin position="1"/>
        <end position="22"/>
    </location>
</feature>
<evidence type="ECO:0000313" key="2">
    <source>
        <dbReference type="EMBL" id="TKD51671.1"/>
    </source>
</evidence>
<keyword evidence="3" id="KW-1185">Reference proteome</keyword>
<proteinExistence type="predicted"/>
<gene>
    <name evidence="2" type="ORF">FBR43_13580</name>
</gene>
<organism evidence="2 3">
    <name type="scientific">Sphingomonas baiyangensis</name>
    <dbReference type="NCBI Taxonomy" id="2572576"/>
    <lineage>
        <taxon>Bacteria</taxon>
        <taxon>Pseudomonadati</taxon>
        <taxon>Pseudomonadota</taxon>
        <taxon>Alphaproteobacteria</taxon>
        <taxon>Sphingomonadales</taxon>
        <taxon>Sphingomonadaceae</taxon>
        <taxon>Sphingomonas</taxon>
    </lineage>
</organism>
<feature type="chain" id="PRO_5020690724" evidence="1">
    <location>
        <begin position="23"/>
        <end position="175"/>
    </location>
</feature>
<evidence type="ECO:0000256" key="1">
    <source>
        <dbReference type="SAM" id="SignalP"/>
    </source>
</evidence>
<reference evidence="2 3" key="1">
    <citation type="submission" date="2019-04" db="EMBL/GenBank/DDBJ databases">
        <authorList>
            <person name="Yang Y."/>
            <person name="Wei D."/>
        </authorList>
    </citation>
    <scope>NUCLEOTIDE SEQUENCE [LARGE SCALE GENOMIC DNA]</scope>
    <source>
        <strain evidence="2 3">L-1-4w-11</strain>
    </source>
</reference>
<dbReference type="AlphaFoldDB" id="A0A4U1L420"/>
<accession>A0A4U1L420</accession>
<dbReference type="RefSeq" id="WP_169542617.1">
    <property type="nucleotide sequence ID" value="NZ_SWKR01000002.1"/>
</dbReference>
<protein>
    <submittedName>
        <fullName evidence="2">Uncharacterized protein</fullName>
    </submittedName>
</protein>
<name>A0A4U1L420_9SPHN</name>
<keyword evidence="1" id="KW-0732">Signal</keyword>
<sequence length="175" mass="18670">MRIGSGLFVAAGLMALPGTVSAQDRESSSPLIEALSQCLAVTADAERLACLDAGARRLVDASRRREVVVVDEAEVKKTRRSLFGFSLPRIKLFGSEGPDSAEEVDEIEVAIKSAALLGNGYMSFTLADGARWTTTEPWAARTPKAGETLTIKKASMGGYFVKIAHARAVRAQRTG</sequence>